<name>A0A1E3VY94_9HYPH</name>
<gene>
    <name evidence="6" type="ORF">AUC68_08815</name>
</gene>
<feature type="transmembrane region" description="Helical" evidence="5">
    <location>
        <begin position="81"/>
        <end position="108"/>
    </location>
</feature>
<dbReference type="InterPro" id="IPR001129">
    <property type="entry name" value="Membr-assoc_MAPEG"/>
</dbReference>
<keyword evidence="4 5" id="KW-0472">Membrane</keyword>
<sequence length="154" mass="17521">MLPRIAPHKGYRMSFGAILLPMFLQVALTFALLFWMIILRLRAVRKGEVQLEAAATRQADWPPYVQQVSNAFHNAMEMPTLFYVVVLLGFMTKTLDTTVYVLMWMFTLSRIGHTAIHVTSNKLAHRTPMFLLGAIALALMWILVGGRIIVFQTL</sequence>
<evidence type="ECO:0000313" key="7">
    <source>
        <dbReference type="Proteomes" id="UP000094501"/>
    </source>
</evidence>
<dbReference type="AlphaFoldDB" id="A0A1E3VY94"/>
<dbReference type="Proteomes" id="UP000094501">
    <property type="component" value="Unassembled WGS sequence"/>
</dbReference>
<feature type="transmembrane region" description="Helical" evidence="5">
    <location>
        <begin position="12"/>
        <end position="38"/>
    </location>
</feature>
<dbReference type="Pfam" id="PF01124">
    <property type="entry name" value="MAPEG"/>
    <property type="match status" value="1"/>
</dbReference>
<reference evidence="6 7" key="1">
    <citation type="journal article" date="2016" name="Environ. Microbiol.">
        <title>New Methyloceanibacter diversity from North Sea sediments includes methanotroph containing solely the soluble methane monooxygenase.</title>
        <authorList>
            <person name="Vekeman B."/>
            <person name="Kerckhof F.M."/>
            <person name="Cremers G."/>
            <person name="de Vos P."/>
            <person name="Vandamme P."/>
            <person name="Boon N."/>
            <person name="Op den Camp H.J."/>
            <person name="Heylen K."/>
        </authorList>
    </citation>
    <scope>NUCLEOTIDE SEQUENCE [LARGE SCALE GENOMIC DNA]</scope>
    <source>
        <strain evidence="6 7">R-67174</strain>
    </source>
</reference>
<proteinExistence type="predicted"/>
<evidence type="ECO:0000256" key="1">
    <source>
        <dbReference type="ARBA" id="ARBA00004370"/>
    </source>
</evidence>
<organism evidence="6 7">
    <name type="scientific">Methyloceanibacter methanicus</name>
    <dbReference type="NCBI Taxonomy" id="1774968"/>
    <lineage>
        <taxon>Bacteria</taxon>
        <taxon>Pseudomonadati</taxon>
        <taxon>Pseudomonadota</taxon>
        <taxon>Alphaproteobacteria</taxon>
        <taxon>Hyphomicrobiales</taxon>
        <taxon>Hyphomicrobiaceae</taxon>
        <taxon>Methyloceanibacter</taxon>
    </lineage>
</organism>
<evidence type="ECO:0000256" key="3">
    <source>
        <dbReference type="ARBA" id="ARBA00022989"/>
    </source>
</evidence>
<evidence type="ECO:0000313" key="6">
    <source>
        <dbReference type="EMBL" id="ODR98514.1"/>
    </source>
</evidence>
<dbReference type="GO" id="GO:0016020">
    <property type="term" value="C:membrane"/>
    <property type="evidence" value="ECO:0007669"/>
    <property type="project" value="UniProtKB-SubCell"/>
</dbReference>
<dbReference type="EMBL" id="LPWG01000013">
    <property type="protein sequence ID" value="ODR98514.1"/>
    <property type="molecule type" value="Genomic_DNA"/>
</dbReference>
<keyword evidence="7" id="KW-1185">Reference proteome</keyword>
<keyword evidence="2 5" id="KW-0812">Transmembrane</keyword>
<dbReference type="SUPFAM" id="SSF161084">
    <property type="entry name" value="MAPEG domain-like"/>
    <property type="match status" value="1"/>
</dbReference>
<evidence type="ECO:0000256" key="2">
    <source>
        <dbReference type="ARBA" id="ARBA00022692"/>
    </source>
</evidence>
<accession>A0A1E3VY94</accession>
<protein>
    <recommendedName>
        <fullName evidence="8">MAPEG family protein</fullName>
    </recommendedName>
</protein>
<comment type="caution">
    <text evidence="6">The sequence shown here is derived from an EMBL/GenBank/DDBJ whole genome shotgun (WGS) entry which is preliminary data.</text>
</comment>
<evidence type="ECO:0000256" key="5">
    <source>
        <dbReference type="SAM" id="Phobius"/>
    </source>
</evidence>
<dbReference type="Gene3D" id="1.20.120.550">
    <property type="entry name" value="Membrane associated eicosanoid/glutathione metabolism-like domain"/>
    <property type="match status" value="1"/>
</dbReference>
<keyword evidence="3 5" id="KW-1133">Transmembrane helix</keyword>
<dbReference type="InterPro" id="IPR023352">
    <property type="entry name" value="MAPEG-like_dom_sf"/>
</dbReference>
<dbReference type="STRING" id="1774968.AUC68_08815"/>
<evidence type="ECO:0000256" key="4">
    <source>
        <dbReference type="ARBA" id="ARBA00023136"/>
    </source>
</evidence>
<comment type="subcellular location">
    <subcellularLocation>
        <location evidence="1">Membrane</location>
    </subcellularLocation>
</comment>
<feature type="transmembrane region" description="Helical" evidence="5">
    <location>
        <begin position="129"/>
        <end position="150"/>
    </location>
</feature>
<evidence type="ECO:0008006" key="8">
    <source>
        <dbReference type="Google" id="ProtNLM"/>
    </source>
</evidence>